<evidence type="ECO:0000256" key="1">
    <source>
        <dbReference type="SAM" id="Coils"/>
    </source>
</evidence>
<evidence type="ECO:0000313" key="3">
    <source>
        <dbReference type="Proteomes" id="UP000243459"/>
    </source>
</evidence>
<gene>
    <name evidence="2" type="ORF">A4U43_C09F9760</name>
</gene>
<dbReference type="Gramene" id="ONK58217">
    <property type="protein sequence ID" value="ONK58217"/>
    <property type="gene ID" value="A4U43_C09F9760"/>
</dbReference>
<dbReference type="EMBL" id="CM007389">
    <property type="protein sequence ID" value="ONK58217.1"/>
    <property type="molecule type" value="Genomic_DNA"/>
</dbReference>
<keyword evidence="3" id="KW-1185">Reference proteome</keyword>
<accession>A0A5P1E9T1</accession>
<protein>
    <submittedName>
        <fullName evidence="2">Uncharacterized protein</fullName>
    </submittedName>
</protein>
<feature type="coiled-coil region" evidence="1">
    <location>
        <begin position="70"/>
        <end position="97"/>
    </location>
</feature>
<evidence type="ECO:0000313" key="2">
    <source>
        <dbReference type="EMBL" id="ONK58217.1"/>
    </source>
</evidence>
<keyword evidence="1" id="KW-0175">Coiled coil</keyword>
<dbReference type="AlphaFoldDB" id="A0A5P1E9T1"/>
<name>A0A5P1E9T1_ASPOF</name>
<sequence>MEAGLSSGFWGQDNSMMNLDWKPGVKLEPMVNFDDAFGALEHELTINIVTSMAPTTILVAHHRLITPESTDKAQARFEAAQQQKDELKSKLAELVRACDLKATQLQAETNKLEAVRVQAAPIDSRTLRERA</sequence>
<organism evidence="2 3">
    <name type="scientific">Asparagus officinalis</name>
    <name type="common">Garden asparagus</name>
    <dbReference type="NCBI Taxonomy" id="4686"/>
    <lineage>
        <taxon>Eukaryota</taxon>
        <taxon>Viridiplantae</taxon>
        <taxon>Streptophyta</taxon>
        <taxon>Embryophyta</taxon>
        <taxon>Tracheophyta</taxon>
        <taxon>Spermatophyta</taxon>
        <taxon>Magnoliopsida</taxon>
        <taxon>Liliopsida</taxon>
        <taxon>Asparagales</taxon>
        <taxon>Asparagaceae</taxon>
        <taxon>Asparagoideae</taxon>
        <taxon>Asparagus</taxon>
    </lineage>
</organism>
<reference evidence="3" key="1">
    <citation type="journal article" date="2017" name="Nat. Commun.">
        <title>The asparagus genome sheds light on the origin and evolution of a young Y chromosome.</title>
        <authorList>
            <person name="Harkess A."/>
            <person name="Zhou J."/>
            <person name="Xu C."/>
            <person name="Bowers J.E."/>
            <person name="Van der Hulst R."/>
            <person name="Ayyampalayam S."/>
            <person name="Mercati F."/>
            <person name="Riccardi P."/>
            <person name="McKain M.R."/>
            <person name="Kakrana A."/>
            <person name="Tang H."/>
            <person name="Ray J."/>
            <person name="Groenendijk J."/>
            <person name="Arikit S."/>
            <person name="Mathioni S.M."/>
            <person name="Nakano M."/>
            <person name="Shan H."/>
            <person name="Telgmann-Rauber A."/>
            <person name="Kanno A."/>
            <person name="Yue Z."/>
            <person name="Chen H."/>
            <person name="Li W."/>
            <person name="Chen Y."/>
            <person name="Xu X."/>
            <person name="Zhang Y."/>
            <person name="Luo S."/>
            <person name="Chen H."/>
            <person name="Gao J."/>
            <person name="Mao Z."/>
            <person name="Pires J.C."/>
            <person name="Luo M."/>
            <person name="Kudrna D."/>
            <person name="Wing R.A."/>
            <person name="Meyers B.C."/>
            <person name="Yi K."/>
            <person name="Kong H."/>
            <person name="Lavrijsen P."/>
            <person name="Sunseri F."/>
            <person name="Falavigna A."/>
            <person name="Ye Y."/>
            <person name="Leebens-Mack J.H."/>
            <person name="Chen G."/>
        </authorList>
    </citation>
    <scope>NUCLEOTIDE SEQUENCE [LARGE SCALE GENOMIC DNA]</scope>
    <source>
        <strain evidence="3">cv. DH0086</strain>
    </source>
</reference>
<proteinExistence type="predicted"/>
<dbReference type="Proteomes" id="UP000243459">
    <property type="component" value="Chromosome 9"/>
</dbReference>